<organism evidence="3 4">
    <name type="scientific">Candidatus Roizmanbacteria bacterium GW2011_GWC2_35_12</name>
    <dbReference type="NCBI Taxonomy" id="1618485"/>
    <lineage>
        <taxon>Bacteria</taxon>
        <taxon>Candidatus Roizmaniibacteriota</taxon>
    </lineage>
</organism>
<keyword evidence="2" id="KW-1133">Transmembrane helix</keyword>
<evidence type="ECO:0000256" key="2">
    <source>
        <dbReference type="SAM" id="Phobius"/>
    </source>
</evidence>
<dbReference type="AlphaFoldDB" id="A0A0G0BDZ8"/>
<keyword evidence="2" id="KW-0472">Membrane</keyword>
<dbReference type="EMBL" id="LBPX01000011">
    <property type="protein sequence ID" value="KKP67634.1"/>
    <property type="molecule type" value="Genomic_DNA"/>
</dbReference>
<dbReference type="Proteomes" id="UP000034127">
    <property type="component" value="Unassembled WGS sequence"/>
</dbReference>
<name>A0A0G0BDZ8_9BACT</name>
<keyword evidence="2" id="KW-0812">Transmembrane</keyword>
<feature type="transmembrane region" description="Helical" evidence="2">
    <location>
        <begin position="7"/>
        <end position="26"/>
    </location>
</feature>
<accession>A0A0G0BDZ8</accession>
<evidence type="ECO:0000313" key="3">
    <source>
        <dbReference type="EMBL" id="KKP67634.1"/>
    </source>
</evidence>
<proteinExistence type="predicted"/>
<evidence type="ECO:0000313" key="4">
    <source>
        <dbReference type="Proteomes" id="UP000034127"/>
    </source>
</evidence>
<reference evidence="3 4" key="1">
    <citation type="journal article" date="2015" name="Nature">
        <title>rRNA introns, odd ribosomes, and small enigmatic genomes across a large radiation of phyla.</title>
        <authorList>
            <person name="Brown C.T."/>
            <person name="Hug L.A."/>
            <person name="Thomas B.C."/>
            <person name="Sharon I."/>
            <person name="Castelle C.J."/>
            <person name="Singh A."/>
            <person name="Wilkins M.J."/>
            <person name="Williams K.H."/>
            <person name="Banfield J.F."/>
        </authorList>
    </citation>
    <scope>NUCLEOTIDE SEQUENCE [LARGE SCALE GENOMIC DNA]</scope>
</reference>
<sequence length="116" mass="11972">MEGLNKIISFVLGLVVVIVFFAVVTGKLDLKSKLTKTTKSQTISGVSSDQTTPTPTKTTTSGSVNSVKTATNSYGSYKTNGKTTSIPSTGLPVLFIPSLLGAAIGGSFLKKVGKKS</sequence>
<feature type="region of interest" description="Disordered" evidence="1">
    <location>
        <begin position="39"/>
        <end position="65"/>
    </location>
</feature>
<protein>
    <submittedName>
        <fullName evidence="3">Uncharacterized protein</fullName>
    </submittedName>
</protein>
<feature type="compositionally biased region" description="Low complexity" evidence="1">
    <location>
        <begin position="51"/>
        <end position="60"/>
    </location>
</feature>
<evidence type="ECO:0000256" key="1">
    <source>
        <dbReference type="SAM" id="MobiDB-lite"/>
    </source>
</evidence>
<comment type="caution">
    <text evidence="3">The sequence shown here is derived from an EMBL/GenBank/DDBJ whole genome shotgun (WGS) entry which is preliminary data.</text>
</comment>
<gene>
    <name evidence="3" type="ORF">UR63_C0011G0037</name>
</gene>
<feature type="transmembrane region" description="Helical" evidence="2">
    <location>
        <begin position="90"/>
        <end position="109"/>
    </location>
</feature>